<reference evidence="3 4" key="1">
    <citation type="journal article" date="2010" name="Stand. Genomic Sci.">
        <title>Complete genome sequence of Brachyspira murdochii type strain (56-150).</title>
        <authorList>
            <person name="Pati A."/>
            <person name="Sikorski J."/>
            <person name="Gronow S."/>
            <person name="Munk C."/>
            <person name="Lapidus A."/>
            <person name="Copeland A."/>
            <person name="Glavina Del Tio T."/>
            <person name="Nolan M."/>
            <person name="Lucas S."/>
            <person name="Chen F."/>
            <person name="Tice H."/>
            <person name="Cheng J.F."/>
            <person name="Han C."/>
            <person name="Detter J.C."/>
            <person name="Bruce D."/>
            <person name="Tapia R."/>
            <person name="Goodwin L."/>
            <person name="Pitluck S."/>
            <person name="Liolios K."/>
            <person name="Ivanova N."/>
            <person name="Mavromatis K."/>
            <person name="Mikhailova N."/>
            <person name="Chen A."/>
            <person name="Palaniappan K."/>
            <person name="Land M."/>
            <person name="Hauser L."/>
            <person name="Chang Y.J."/>
            <person name="Jeffries C.D."/>
            <person name="Spring S."/>
            <person name="Rohde M."/>
            <person name="Goker M."/>
            <person name="Bristow J."/>
            <person name="Eisen J.A."/>
            <person name="Markowitz V."/>
            <person name="Hugenholtz P."/>
            <person name="Kyrpides N.C."/>
            <person name="Klenk H.P."/>
        </authorList>
    </citation>
    <scope>NUCLEOTIDE SEQUENCE [LARGE SCALE GENOMIC DNA]</scope>
    <source>
        <strain evidence="4">ATCC 51284 / DSM 12563 / 56-150</strain>
    </source>
</reference>
<dbReference type="GO" id="GO:0004113">
    <property type="term" value="F:2',3'-cyclic-nucleotide 3'-phosphodiesterase activity"/>
    <property type="evidence" value="ECO:0007669"/>
    <property type="project" value="InterPro"/>
</dbReference>
<dbReference type="Pfam" id="PF13563">
    <property type="entry name" value="2_5_RNA_ligase2"/>
    <property type="match status" value="1"/>
</dbReference>
<dbReference type="InterPro" id="IPR004175">
    <property type="entry name" value="RNA_CPDase"/>
</dbReference>
<accession>D5U668</accession>
<evidence type="ECO:0000313" key="4">
    <source>
        <dbReference type="Proteomes" id="UP000001915"/>
    </source>
</evidence>
<proteinExistence type="inferred from homology"/>
<evidence type="ECO:0000256" key="2">
    <source>
        <dbReference type="HAMAP-Rule" id="MF_01940"/>
    </source>
</evidence>
<keyword evidence="3" id="KW-0436">Ligase</keyword>
<feature type="active site" description="Proton acceptor" evidence="2">
    <location>
        <position position="124"/>
    </location>
</feature>
<comment type="similarity">
    <text evidence="2">Belongs to the 2H phosphoesterase superfamily. ThpR family.</text>
</comment>
<sequence length="181" mass="21598">MRAFLALNLNEEIKNKYSNILKIDEKIAELKKVSKDKMHITLAFFDNIKEVQIELIKKEVISSYPTPFNIKFENISYFTNKFKDISVIFVKAVSEELEKYVKVLRYNLNNIENLEYDKKDFKSHITLARVKRVYNNEKLKEKIEEINNSYFSKLSFKANSITLYSSDFVNYTELFNIYLRN</sequence>
<name>D5U668_BRAM5</name>
<dbReference type="KEGG" id="brm:Bmur_2498"/>
<dbReference type="AlphaFoldDB" id="D5U668"/>
<dbReference type="InterPro" id="IPR009097">
    <property type="entry name" value="Cyclic_Pdiesterase"/>
</dbReference>
<comment type="catalytic activity">
    <reaction evidence="2">
        <text>a 3'-end 2',3'-cyclophospho-ribonucleotide-RNA + H2O = a 3'-end 2'-phospho-ribonucleotide-RNA + H(+)</text>
        <dbReference type="Rhea" id="RHEA:11828"/>
        <dbReference type="Rhea" id="RHEA-COMP:10464"/>
        <dbReference type="Rhea" id="RHEA-COMP:17353"/>
        <dbReference type="ChEBI" id="CHEBI:15377"/>
        <dbReference type="ChEBI" id="CHEBI:15378"/>
        <dbReference type="ChEBI" id="CHEBI:83064"/>
        <dbReference type="ChEBI" id="CHEBI:173113"/>
        <dbReference type="EC" id="3.1.4.58"/>
    </reaction>
</comment>
<keyword evidence="1 2" id="KW-0378">Hydrolase</keyword>
<feature type="short sequence motif" description="HXTX 1" evidence="2">
    <location>
        <begin position="39"/>
        <end position="42"/>
    </location>
</feature>
<dbReference type="GO" id="GO:0016874">
    <property type="term" value="F:ligase activity"/>
    <property type="evidence" value="ECO:0007669"/>
    <property type="project" value="UniProtKB-KW"/>
</dbReference>
<dbReference type="EMBL" id="CP001959">
    <property type="protein sequence ID" value="ADG72567.1"/>
    <property type="molecule type" value="Genomic_DNA"/>
</dbReference>
<dbReference type="HAMAP" id="MF_01940">
    <property type="entry name" value="RNA_CPDase"/>
    <property type="match status" value="1"/>
</dbReference>
<dbReference type="NCBIfam" id="TIGR02258">
    <property type="entry name" value="2_5_ligase"/>
    <property type="match status" value="1"/>
</dbReference>
<dbReference type="Gene3D" id="3.90.1140.10">
    <property type="entry name" value="Cyclic phosphodiesterase"/>
    <property type="match status" value="1"/>
</dbReference>
<evidence type="ECO:0000313" key="3">
    <source>
        <dbReference type="EMBL" id="ADG72567.1"/>
    </source>
</evidence>
<dbReference type="PANTHER" id="PTHR35561">
    <property type="entry name" value="RNA 2',3'-CYCLIC PHOSPHODIESTERASE"/>
    <property type="match status" value="1"/>
</dbReference>
<dbReference type="OrthoDB" id="9789350at2"/>
<dbReference type="HOGENOM" id="CLU_081251_3_4_12"/>
<feature type="active site" description="Proton donor" evidence="2">
    <location>
        <position position="39"/>
    </location>
</feature>
<dbReference type="eggNOG" id="COG1514">
    <property type="taxonomic scope" value="Bacteria"/>
</dbReference>
<dbReference type="EC" id="3.1.4.58" evidence="2"/>
<comment type="function">
    <text evidence="2">Hydrolyzes RNA 2',3'-cyclic phosphodiester to an RNA 2'-phosphomonoester.</text>
</comment>
<dbReference type="PANTHER" id="PTHR35561:SF1">
    <property type="entry name" value="RNA 2',3'-CYCLIC PHOSPHODIESTERASE"/>
    <property type="match status" value="1"/>
</dbReference>
<feature type="short sequence motif" description="HXTX 2" evidence="2">
    <location>
        <begin position="124"/>
        <end position="127"/>
    </location>
</feature>
<gene>
    <name evidence="3" type="ordered locus">Bmur_2498</name>
</gene>
<dbReference type="SUPFAM" id="SSF55144">
    <property type="entry name" value="LigT-like"/>
    <property type="match status" value="1"/>
</dbReference>
<dbReference type="RefSeq" id="WP_013114905.1">
    <property type="nucleotide sequence ID" value="NC_014150.1"/>
</dbReference>
<evidence type="ECO:0000256" key="1">
    <source>
        <dbReference type="ARBA" id="ARBA00022801"/>
    </source>
</evidence>
<organism evidence="3 4">
    <name type="scientific">Brachyspira murdochii (strain ATCC 51284 / DSM 12563 / 56-150)</name>
    <name type="common">Serpulina murdochii</name>
    <dbReference type="NCBI Taxonomy" id="526224"/>
    <lineage>
        <taxon>Bacteria</taxon>
        <taxon>Pseudomonadati</taxon>
        <taxon>Spirochaetota</taxon>
        <taxon>Spirochaetia</taxon>
        <taxon>Brachyspirales</taxon>
        <taxon>Brachyspiraceae</taxon>
        <taxon>Brachyspira</taxon>
    </lineage>
</organism>
<dbReference type="Proteomes" id="UP000001915">
    <property type="component" value="Chromosome"/>
</dbReference>
<dbReference type="STRING" id="526224.Bmur_2498"/>
<protein>
    <recommendedName>
        <fullName evidence="2">RNA 2',3'-cyclic phosphodiesterase</fullName>
        <shortName evidence="2">RNA 2',3'-CPDase</shortName>
        <ecNumber evidence="2">3.1.4.58</ecNumber>
    </recommendedName>
</protein>
<dbReference type="GO" id="GO:0008664">
    <property type="term" value="F:RNA 2',3'-cyclic 3'-phosphodiesterase activity"/>
    <property type="evidence" value="ECO:0007669"/>
    <property type="project" value="UniProtKB-EC"/>
</dbReference>